<dbReference type="InterPro" id="IPR035986">
    <property type="entry name" value="PKD_dom_sf"/>
</dbReference>
<protein>
    <submittedName>
        <fullName evidence="2">PKD domain-containing protein</fullName>
    </submittedName>
</protein>
<dbReference type="CDD" id="cd00146">
    <property type="entry name" value="PKD"/>
    <property type="match status" value="3"/>
</dbReference>
<name>A0ABS5VKR9_9BACT</name>
<sequence length="1172" mass="127971">MKQSLISIGIIIQFLVPFALKGQNVSADFEIKSEGCIGETIQPSNLSTGAVYYEWDICQGDLQLVPSGNVIGSVSGTSVATGTDIVYNEGKTFVFIASRDNHSIIRLELNDDQSKIISSTIISGVAGISSPVDIKIVTDNGKWYGFIYNEGLNTICRLDFGNSLTNVPISAVPIINSKTSTSNQGLDLIRDGGFWYIAYTFNSKVGVIKLNTIESIPSVADQFLSDNLSGNPLGDIKAVLDGENLYAFTISYGQNALFKLSFGNQPLIAPQITDLSSSLIPSLNYYGIDVGFDDGQYNIFTSTLQGSIIRILQGETLSQAVVKYESLGNLGVFTNTVKNRLVKIKGQWCNFSIDYTNGNLFKATFPNPPCENPIFITDQVPTFDFKDSGKKTITLSAYDNNGWVSEKTKFLSISSLPAPDLALPTSGEYCVGTQIEFSYTSNQLIQQQSWNFGDGTTNNASSVSYTYLNKGNYTIRLNVTAENNCSNVIWRSVSIFDAPAPDFTLPTNNPLCTSQQLIFNNTSAYDPGSSPLWQWLINGEQVSTSEDLNYALESTDPKEIKLVASIPGCSSETTKTINTIYEGPSASFNHVGNCEGEEIRFTNTSHNAPDQLVDYQWNIAGDITSDVDPVRVLFNGIYNVSLTAKSANGCENLVVHELIINSNPVADFRILNSLICNNSPTDFIDQTLNPDTPLATWKWNFGDQQTSNLQNPRYSFTNAGDNIVSLEVIAASGCSSRIQKIINVKPSPDSVFIFSPTCRNIPVSFNGPGASNILAWTWEVADKIYSTKDVTHTFRNPGAYLAKLTTKSTNGCEGVHTENLIVPVPLEPSYQVIKNCVDQPATFSDLTSGADPVVSREWLINENVKLNGSSANHTFKNTGQQQVQFTVTAASGCTYILRNTIDVTLSPKASFTTTQTIGAPPAEIAFTNTSQNASLSHWIFGDAIESNETSPLHVYTTIGNFRARLRSYNEQGCEDFAERSITISPPSPNVSIKAITTTENPDGTMKILITLDNEGNTVLKDLPVDIDVSGRLNLREVVKGPILPLSRYNLSLSYGLQKTGLEFLCAQAALQGDEDSQFNKTCIQLDTDLIFFPAFPNPTSETLNVEWISADAKSIKLSLFNALGVELSGRVIESKKGFNSLSFKVESLQNGIYLLVLKANNYQSTQRILISK</sequence>
<proteinExistence type="predicted"/>
<evidence type="ECO:0000259" key="1">
    <source>
        <dbReference type="PROSITE" id="PS50093"/>
    </source>
</evidence>
<dbReference type="Gene3D" id="2.60.40.10">
    <property type="entry name" value="Immunoglobulins"/>
    <property type="match status" value="6"/>
</dbReference>
<gene>
    <name evidence="2" type="ORF">KK060_02050</name>
</gene>
<keyword evidence="3" id="KW-1185">Reference proteome</keyword>
<organism evidence="2 3">
    <name type="scientific">Chryseosolibacter indicus</name>
    <dbReference type="NCBI Taxonomy" id="2782351"/>
    <lineage>
        <taxon>Bacteria</taxon>
        <taxon>Pseudomonadati</taxon>
        <taxon>Bacteroidota</taxon>
        <taxon>Cytophagia</taxon>
        <taxon>Cytophagales</taxon>
        <taxon>Chryseotaleaceae</taxon>
        <taxon>Chryseosolibacter</taxon>
    </lineage>
</organism>
<feature type="domain" description="PKD" evidence="1">
    <location>
        <begin position="763"/>
        <end position="829"/>
    </location>
</feature>
<dbReference type="Proteomes" id="UP000772618">
    <property type="component" value="Unassembled WGS sequence"/>
</dbReference>
<feature type="domain" description="PKD" evidence="1">
    <location>
        <begin position="692"/>
        <end position="733"/>
    </location>
</feature>
<dbReference type="SMART" id="SM00089">
    <property type="entry name" value="PKD"/>
    <property type="match status" value="6"/>
</dbReference>
<dbReference type="SUPFAM" id="SSF49299">
    <property type="entry name" value="PKD domain"/>
    <property type="match status" value="5"/>
</dbReference>
<dbReference type="Pfam" id="PF18911">
    <property type="entry name" value="PKD_4"/>
    <property type="match status" value="3"/>
</dbReference>
<dbReference type="Pfam" id="PF18962">
    <property type="entry name" value="Por_Secre_tail"/>
    <property type="match status" value="1"/>
</dbReference>
<feature type="domain" description="PKD" evidence="1">
    <location>
        <begin position="837"/>
        <end position="908"/>
    </location>
</feature>
<dbReference type="InterPro" id="IPR022409">
    <property type="entry name" value="PKD/Chitinase_dom"/>
</dbReference>
<evidence type="ECO:0000313" key="2">
    <source>
        <dbReference type="EMBL" id="MBT1702042.1"/>
    </source>
</evidence>
<dbReference type="NCBIfam" id="TIGR04183">
    <property type="entry name" value="Por_Secre_tail"/>
    <property type="match status" value="1"/>
</dbReference>
<feature type="domain" description="PKD" evidence="1">
    <location>
        <begin position="450"/>
        <end position="480"/>
    </location>
</feature>
<accession>A0ABS5VKR9</accession>
<reference evidence="2 3" key="1">
    <citation type="submission" date="2021-05" db="EMBL/GenBank/DDBJ databases">
        <title>A Polyphasic approach of four new species of the genus Ohtaekwangia: Ohtaekwangia histidinii sp. nov., Ohtaekwangia cretensis sp. nov., Ohtaekwangia indiensis sp. nov., Ohtaekwangia reichenbachii sp. nov. from diverse environment.</title>
        <authorList>
            <person name="Octaviana S."/>
        </authorList>
    </citation>
    <scope>NUCLEOTIDE SEQUENCE [LARGE SCALE GENOMIC DNA]</scope>
    <source>
        <strain evidence="2 3">PWU20</strain>
    </source>
</reference>
<dbReference type="InterPro" id="IPR013783">
    <property type="entry name" value="Ig-like_fold"/>
</dbReference>
<evidence type="ECO:0000313" key="3">
    <source>
        <dbReference type="Proteomes" id="UP000772618"/>
    </source>
</evidence>
<dbReference type="RefSeq" id="WP_254151737.1">
    <property type="nucleotide sequence ID" value="NZ_JAHESD010000003.1"/>
</dbReference>
<dbReference type="EMBL" id="JAHESD010000003">
    <property type="protein sequence ID" value="MBT1702042.1"/>
    <property type="molecule type" value="Genomic_DNA"/>
</dbReference>
<feature type="domain" description="PKD" evidence="1">
    <location>
        <begin position="938"/>
        <end position="990"/>
    </location>
</feature>
<dbReference type="InterPro" id="IPR026444">
    <property type="entry name" value="Secre_tail"/>
</dbReference>
<dbReference type="PROSITE" id="PS50093">
    <property type="entry name" value="PKD"/>
    <property type="match status" value="5"/>
</dbReference>
<dbReference type="InterPro" id="IPR000601">
    <property type="entry name" value="PKD_dom"/>
</dbReference>
<comment type="caution">
    <text evidence="2">The sequence shown here is derived from an EMBL/GenBank/DDBJ whole genome shotgun (WGS) entry which is preliminary data.</text>
</comment>